<dbReference type="Gene3D" id="1.10.560.10">
    <property type="entry name" value="GroEL-like equatorial domain"/>
    <property type="match status" value="1"/>
</dbReference>
<keyword evidence="7 8" id="KW-0143">Chaperone</keyword>
<dbReference type="InterPro" id="IPR027410">
    <property type="entry name" value="TCP-1-like_intermed_sf"/>
</dbReference>
<dbReference type="Gene3D" id="3.50.7.10">
    <property type="entry name" value="GroEL"/>
    <property type="match status" value="1"/>
</dbReference>
<dbReference type="NCBIfam" id="TIGR02342">
    <property type="entry name" value="chap_CCT_delta"/>
    <property type="match status" value="1"/>
</dbReference>
<evidence type="ECO:0000313" key="10">
    <source>
        <dbReference type="EMBL" id="SJK85827.1"/>
    </source>
</evidence>
<evidence type="ECO:0000256" key="5">
    <source>
        <dbReference type="ARBA" id="ARBA00022741"/>
    </source>
</evidence>
<dbReference type="SUPFAM" id="SSF48592">
    <property type="entry name" value="GroEL equatorial domain-like"/>
    <property type="match status" value="1"/>
</dbReference>
<dbReference type="GO" id="GO:0005737">
    <property type="term" value="C:cytoplasm"/>
    <property type="evidence" value="ECO:0007669"/>
    <property type="project" value="UniProtKB-SubCell"/>
</dbReference>
<dbReference type="InterPro" id="IPR002194">
    <property type="entry name" value="Chaperonin_TCP-1_CS"/>
</dbReference>
<evidence type="ECO:0000256" key="7">
    <source>
        <dbReference type="ARBA" id="ARBA00023186"/>
    </source>
</evidence>
<protein>
    <recommendedName>
        <fullName evidence="3 9">T-complex protein 1 subunit delta</fullName>
    </recommendedName>
</protein>
<dbReference type="CDD" id="cd03338">
    <property type="entry name" value="TCP1_delta"/>
    <property type="match status" value="1"/>
</dbReference>
<dbReference type="PROSITE" id="PS00995">
    <property type="entry name" value="TCP1_3"/>
    <property type="match status" value="1"/>
</dbReference>
<dbReference type="GO" id="GO:0005524">
    <property type="term" value="F:ATP binding"/>
    <property type="evidence" value="ECO:0007669"/>
    <property type="project" value="UniProtKB-KW"/>
</dbReference>
<dbReference type="Gene3D" id="3.30.260.10">
    <property type="entry name" value="TCP-1-like chaperonin intermediate domain"/>
    <property type="match status" value="1"/>
</dbReference>
<evidence type="ECO:0000313" key="11">
    <source>
        <dbReference type="Proteomes" id="UP000002899"/>
    </source>
</evidence>
<evidence type="ECO:0000256" key="2">
    <source>
        <dbReference type="ARBA" id="ARBA00008020"/>
    </source>
</evidence>
<dbReference type="PRINTS" id="PR00304">
    <property type="entry name" value="TCOMPLEXTCP1"/>
</dbReference>
<dbReference type="EMBL" id="FO082872">
    <property type="protein sequence ID" value="SJK85827.1"/>
    <property type="molecule type" value="Genomic_DNA"/>
</dbReference>
<dbReference type="FunFam" id="3.50.7.10:FF:000010">
    <property type="entry name" value="T-complex protein 1 subunit delta"/>
    <property type="match status" value="1"/>
</dbReference>
<dbReference type="PANTHER" id="PTHR11353">
    <property type="entry name" value="CHAPERONIN"/>
    <property type="match status" value="1"/>
</dbReference>
<dbReference type="InterPro" id="IPR012717">
    <property type="entry name" value="Chap_CCT_delta"/>
</dbReference>
<dbReference type="NCBIfam" id="NF041082">
    <property type="entry name" value="thermosome_alpha"/>
    <property type="match status" value="1"/>
</dbReference>
<dbReference type="OrthoDB" id="10248520at2759"/>
<comment type="similarity">
    <text evidence="2 8">Belongs to the TCP-1 chaperonin family.</text>
</comment>
<organism evidence="10 11">
    <name type="scientific">Babesia microti (strain RI)</name>
    <dbReference type="NCBI Taxonomy" id="1133968"/>
    <lineage>
        <taxon>Eukaryota</taxon>
        <taxon>Sar</taxon>
        <taxon>Alveolata</taxon>
        <taxon>Apicomplexa</taxon>
        <taxon>Aconoidasida</taxon>
        <taxon>Piroplasmida</taxon>
        <taxon>Babesiidae</taxon>
        <taxon>Babesia</taxon>
    </lineage>
</organism>
<dbReference type="AlphaFoldDB" id="A0A1R4AA23"/>
<dbReference type="InterPro" id="IPR002423">
    <property type="entry name" value="Cpn60/GroEL/TCP-1"/>
</dbReference>
<dbReference type="Pfam" id="PF00118">
    <property type="entry name" value="Cpn60_TCP1"/>
    <property type="match status" value="1"/>
</dbReference>
<keyword evidence="11" id="KW-1185">Reference proteome</keyword>
<dbReference type="InterPro" id="IPR027413">
    <property type="entry name" value="GROEL-like_equatorial_sf"/>
</dbReference>
<dbReference type="InterPro" id="IPR054827">
    <property type="entry name" value="thermosome_alpha"/>
</dbReference>
<keyword evidence="5 8" id="KW-0547">Nucleotide-binding</keyword>
<dbReference type="PROSITE" id="PS00750">
    <property type="entry name" value="TCP1_1"/>
    <property type="match status" value="1"/>
</dbReference>
<dbReference type="SUPFAM" id="SSF54849">
    <property type="entry name" value="GroEL-intermediate domain like"/>
    <property type="match status" value="1"/>
</dbReference>
<dbReference type="VEuPathDB" id="PiroplasmaDB:BMR1_02g00655"/>
<dbReference type="NCBIfam" id="NF041083">
    <property type="entry name" value="thermosome_beta"/>
    <property type="match status" value="1"/>
</dbReference>
<dbReference type="GO" id="GO:0051082">
    <property type="term" value="F:unfolded protein binding"/>
    <property type="evidence" value="ECO:0007669"/>
    <property type="project" value="InterPro"/>
</dbReference>
<dbReference type="InterPro" id="IPR017998">
    <property type="entry name" value="Chaperone_TCP-1"/>
</dbReference>
<dbReference type="GO" id="GO:0016887">
    <property type="term" value="F:ATP hydrolysis activity"/>
    <property type="evidence" value="ECO:0007669"/>
    <property type="project" value="InterPro"/>
</dbReference>
<evidence type="ECO:0000256" key="8">
    <source>
        <dbReference type="RuleBase" id="RU004187"/>
    </source>
</evidence>
<dbReference type="GeneID" id="24423921"/>
<dbReference type="SUPFAM" id="SSF52029">
    <property type="entry name" value="GroEL apical domain-like"/>
    <property type="match status" value="1"/>
</dbReference>
<keyword evidence="4" id="KW-0963">Cytoplasm</keyword>
<keyword evidence="6 8" id="KW-0067">ATP-binding</keyword>
<evidence type="ECO:0000256" key="1">
    <source>
        <dbReference type="ARBA" id="ARBA00004496"/>
    </source>
</evidence>
<accession>A0A1R4AA23</accession>
<dbReference type="InterPro" id="IPR027409">
    <property type="entry name" value="GroEL-like_apical_dom_sf"/>
</dbReference>
<dbReference type="RefSeq" id="XP_021338045.1">
    <property type="nucleotide sequence ID" value="XM_021483082.1"/>
</dbReference>
<evidence type="ECO:0000256" key="6">
    <source>
        <dbReference type="ARBA" id="ARBA00022840"/>
    </source>
</evidence>
<name>A0A1R4AA23_BABMR</name>
<reference evidence="10 11" key="1">
    <citation type="journal article" date="2012" name="Nucleic Acids Res.">
        <title>Sequencing of the smallest Apicomplexan genome from the human pathogen Babesia microti.</title>
        <authorList>
            <person name="Cornillot E."/>
            <person name="Hadj-Kaddour K."/>
            <person name="Dassouli A."/>
            <person name="Noel B."/>
            <person name="Ranwez V."/>
            <person name="Vacherie B."/>
            <person name="Augagneur Y."/>
            <person name="Bres V."/>
            <person name="Duclos A."/>
            <person name="Randazzo S."/>
            <person name="Carcy B."/>
            <person name="Debierre-Grockiego F."/>
            <person name="Delbecq S."/>
            <person name="Moubri-Menage K."/>
            <person name="Shams-Eldin H."/>
            <person name="Usmani-Brown S."/>
            <person name="Bringaud F."/>
            <person name="Wincker P."/>
            <person name="Vivares C.P."/>
            <person name="Schwarz R.T."/>
            <person name="Schetters T.P."/>
            <person name="Krause P.J."/>
            <person name="Gorenflot A."/>
            <person name="Berry V."/>
            <person name="Barbe V."/>
            <person name="Ben Mamoun C."/>
        </authorList>
    </citation>
    <scope>NUCLEOTIDE SEQUENCE [LARGE SCALE GENOMIC DNA]</scope>
    <source>
        <strain evidence="10 11">RI</strain>
    </source>
</reference>
<sequence length="528" mass="57092">MTTETAKTGPVWMRNEKISQVRTHNILAAKAVADIIRTSLGPKGMDKMIQDGKGGVIITNDGATILGELSLAHPTAKMMADLSHAQDIEVGDGTTSVVVLCGSLLERAETLLQQGIHPQVISTSLKLASIKSEEILEEMSSPIKIDDFEGMVKAATISLHSKAVAQNASLLAPIAVKAVMRILESPTSNTVDLKNIQIVKKLGGTVEDSELVEGMVFPQPTAQRANGPKKIQNAKIGLIQFCLSPPKTDMENNIVIKDYNAMDRLLKEERIIIAKMVKHIAATGCNVLLIQKSILRDAVTDLSLDYLAKHKILVIRDIERTDVEHIAKTLGCKPVASLEQFTADKLGKADLVESITDSQTTTVKVTGIEARNTATIVLRASNLLMLDETERSLHDALCVVRSLVKRRAIIPGGGAPEMQLSYKLNVWSRSLEGVAQLCVKAFADALQVIPYILASNAGLYPLKIVSELLSRHSNGEIHAGINIRKGSIGNMIEENVVQPLLVSTSAIKLATETVLMILKIDDILVSRG</sequence>
<evidence type="ECO:0000256" key="4">
    <source>
        <dbReference type="ARBA" id="ARBA00022490"/>
    </source>
</evidence>
<evidence type="ECO:0000256" key="3">
    <source>
        <dbReference type="ARBA" id="ARBA00016107"/>
    </source>
</evidence>
<dbReference type="Proteomes" id="UP000002899">
    <property type="component" value="Chromosome II"/>
</dbReference>
<gene>
    <name evidence="10" type="ORF">BMR1_02g00655</name>
</gene>
<reference evidence="10 11" key="3">
    <citation type="journal article" date="2016" name="Sci. Rep.">
        <title>Genome-wide diversity and gene expression profiling of Babesia microti isolates identify polymorphic genes that mediate host-pathogen interactions.</title>
        <authorList>
            <person name="Silva J.C."/>
            <person name="Cornillot E."/>
            <person name="McCracken C."/>
            <person name="Usmani-Brown S."/>
            <person name="Dwivedi A."/>
            <person name="Ifeonu O.O."/>
            <person name="Crabtree J."/>
            <person name="Gotia H.T."/>
            <person name="Virji A.Z."/>
            <person name="Reynes C."/>
            <person name="Colinge J."/>
            <person name="Kumar V."/>
            <person name="Lawres L."/>
            <person name="Pazzi J.E."/>
            <person name="Pablo J.V."/>
            <person name="Hung C."/>
            <person name="Brancato J."/>
            <person name="Kumari P."/>
            <person name="Orvis J."/>
            <person name="Tretina K."/>
            <person name="Chibucos M."/>
            <person name="Ott S."/>
            <person name="Sadzewicz L."/>
            <person name="Sengamalay N."/>
            <person name="Shetty A.C."/>
            <person name="Su Q."/>
            <person name="Tallon L."/>
            <person name="Fraser C.M."/>
            <person name="Frutos R."/>
            <person name="Molina D.M."/>
            <person name="Krause P.J."/>
            <person name="Ben Mamoun C."/>
        </authorList>
    </citation>
    <scope>NUCLEOTIDE SEQUENCE [LARGE SCALE GENOMIC DNA]</scope>
    <source>
        <strain evidence="10 11">RI</strain>
    </source>
</reference>
<dbReference type="PROSITE" id="PS00751">
    <property type="entry name" value="TCP1_2"/>
    <property type="match status" value="1"/>
</dbReference>
<proteinExistence type="inferred from homology"/>
<dbReference type="KEGG" id="bmic:BMR1_02g00655"/>
<dbReference type="GO" id="GO:0140662">
    <property type="term" value="F:ATP-dependent protein folding chaperone"/>
    <property type="evidence" value="ECO:0007669"/>
    <property type="project" value="InterPro"/>
</dbReference>
<dbReference type="InterPro" id="IPR053374">
    <property type="entry name" value="TCP-1_chaperonin"/>
</dbReference>
<comment type="subcellular location">
    <subcellularLocation>
        <location evidence="1">Cytoplasm</location>
    </subcellularLocation>
</comment>
<reference evidence="10 11" key="2">
    <citation type="journal article" date="2013" name="PLoS ONE">
        <title>Whole genome mapping and re-organization of the nuclear and mitochondrial genomes of Babesia microti isolates.</title>
        <authorList>
            <person name="Cornillot E."/>
            <person name="Dassouli A."/>
            <person name="Garg A."/>
            <person name="Pachikara N."/>
            <person name="Randazzo S."/>
            <person name="Depoix D."/>
            <person name="Carcy B."/>
            <person name="Delbecq S."/>
            <person name="Frutos R."/>
            <person name="Silva J.C."/>
            <person name="Sutton R."/>
            <person name="Krause P.J."/>
            <person name="Mamoun C.B."/>
        </authorList>
    </citation>
    <scope>NUCLEOTIDE SEQUENCE [LARGE SCALE GENOMIC DNA]</scope>
    <source>
        <strain evidence="10 11">RI</strain>
    </source>
</reference>
<evidence type="ECO:0000256" key="9">
    <source>
        <dbReference type="RuleBase" id="RU004192"/>
    </source>
</evidence>